<evidence type="ECO:0008006" key="7">
    <source>
        <dbReference type="Google" id="ProtNLM"/>
    </source>
</evidence>
<feature type="compositionally biased region" description="Low complexity" evidence="3">
    <location>
        <begin position="457"/>
        <end position="467"/>
    </location>
</feature>
<dbReference type="EMBL" id="CMVM020000291">
    <property type="status" value="NOT_ANNOTATED_CDS"/>
    <property type="molecule type" value="Genomic_DNA"/>
</dbReference>
<dbReference type="SUPFAM" id="SSF57424">
    <property type="entry name" value="LDL receptor-like module"/>
    <property type="match status" value="1"/>
</dbReference>
<sequence length="1578" mass="176106">MILFVYYLQQQLQRQQLLLIALLLQLSSLQRNFDIVAQWITVTEFSMRVPGRCSVTFGTNNNSKNWRRQQFDCGGSQLLPQQRRCIPLQHFHDGIADCPDGSDEFCFPGYVKCGSYCVSLQYAAQCFINPKCDNSPTSPQFCDIIKEKLCSVEGTVPCKGYGECVMRKWIENGQTNCIDKSDQDLAYIAVFGIKRGNNLYPDLQFAASTSDNTNSIQRFVPSWLQSVSPSSSSLGLTDDTSRGSLSTMTKDWSNIITQPTTKQFIFQIPNNDFNSQDFKSSDSDTAVAEFSNKTGIANGSFQENHKVQQNFRNMVSNNGQHSSSTFRNFTMLVDDNQAEHNPGHNSNVTAVMHQLHSTTVKSDKADDSSIEIPQPSFIYRPGENPMDQISEKLENSIRASTNAVNSQNYEKLNDTRYKESLSSAKSSDAIRTDNSSNRLRYRGSLKQGDAIEPNGISLSSPSSLDRSQNQHGISLNPSTDHLSNSITSSISNDLFNTIVSATSNPSPDQMACARYEYAEAKRLVPKPSCTCPPGQMPSGGSGEHVTCKTTIISTFGVDVSDMCGGLETDPKERSRLAILVLNRTQLPYQACVRQDGHPVLVQLDCSQCTISEFDEAFKRNSNDQYVPLRITELSLGACWTSALNDCDPEHADCLVDGPRYECRCHEGWNDTSKEFGQAEGRRCEQLILFASGCILFLGYCLLWWFLLLGIILFLILPLLCWLGYKLYKWCQKRRRRNVIEQGHLVTSKTGSVKNTNSNLPTAESFNMNNNPSFIGSTNAADGKKAVSTINTKNISNYISSSNQNLPDVTERVLVKQQSMKSLDSLHKNDEVKSDGNCQPYIQSESFEQIFDGSKSERKKSEQQVMKTPVNHLVSTDSSISPQKKTTSGTQTESSEVSLESQKNTNMMVSVIPQKNIEVLIKDGKMMKSLENVEFADPKVMNLRRSLSETSLRTMWELFKQGMWKQSSRPSSIKSSTSSLDHLIDVFLCRTRSKKIHPDATAISNSLEYPLDTVKIVDLPDTAPQLSRTSSTTLSTTETTATTTIATAISAVPLLQPCGGVNDMVQFCAETPLQTQIFEQKIVTDTKTLTIRSTVPLLPDEIPLSSKVEAQSSNPVISTALLNQSDSIQLDQQSVSDMVSIAANEISQQDNLNDTTTDGIQHSAAEENAIIDQKPSTIIQIENETSDQPSTKPSTTTIVTSSDTQLKRWASTSHPISRALRQTQSEYGRRLSVPRDSVEEKTLPSANELREALKEVASTKPPIKRLTEKQKEKLSASCGHLHIQVDDEISRKGGSIRQLLATSRHEPRRKLSSISEKSIEMTNGGVQLTSALSSASCPTTTRISKDHKKLPYILQRYRDNAYGIWNYFLANLMASLNEEPININETQKTIPIGMVLQRKIPVVSALILRIRSVAAQEGNFNSVKYGSGKLEENRTNIKVRRRTDNDVGDWRQYPLSTVNLRPSWDFSPLKDGDLDRIAPLQPVFSRNKRPQKWLSALLLDDERATTLHQNRNINRHRQSDWNLHDVSHTHALSASHSAQLHAHFPPAKVLRNSSGIKWMPNGTQDHNKPVKEQLWWSGH</sequence>
<dbReference type="GO" id="GO:0005886">
    <property type="term" value="C:plasma membrane"/>
    <property type="evidence" value="ECO:0007669"/>
    <property type="project" value="TreeGrafter"/>
</dbReference>
<evidence type="ECO:0000313" key="5">
    <source>
        <dbReference type="EnsemblMetazoa" id="OVOC9724.1"/>
    </source>
</evidence>
<dbReference type="InterPro" id="IPR036055">
    <property type="entry name" value="LDL_receptor-like_sf"/>
</dbReference>
<dbReference type="InterPro" id="IPR002172">
    <property type="entry name" value="LDrepeatLR_classA_rpt"/>
</dbReference>
<keyword evidence="4" id="KW-0812">Transmembrane</keyword>
<dbReference type="GO" id="GO:0043235">
    <property type="term" value="C:receptor complex"/>
    <property type="evidence" value="ECO:0007669"/>
    <property type="project" value="TreeGrafter"/>
</dbReference>
<evidence type="ECO:0000256" key="2">
    <source>
        <dbReference type="PROSITE-ProRule" id="PRU00124"/>
    </source>
</evidence>
<comment type="caution">
    <text evidence="2">Lacks conserved residue(s) required for the propagation of feature annotation.</text>
</comment>
<protein>
    <recommendedName>
        <fullName evidence="7">EGF-like domain-containing protein</fullName>
    </recommendedName>
</protein>
<dbReference type="InterPro" id="IPR051221">
    <property type="entry name" value="LDLR-related"/>
</dbReference>
<feature type="compositionally biased region" description="Polar residues" evidence="3">
    <location>
        <begin position="872"/>
        <end position="900"/>
    </location>
</feature>
<feature type="region of interest" description="Disordered" evidence="3">
    <location>
        <begin position="1554"/>
        <end position="1578"/>
    </location>
</feature>
<dbReference type="GO" id="GO:0005041">
    <property type="term" value="F:low-density lipoprotein particle receptor activity"/>
    <property type="evidence" value="ECO:0007669"/>
    <property type="project" value="TreeGrafter"/>
</dbReference>
<reference evidence="5" key="2">
    <citation type="submission" date="2022-06" db="UniProtKB">
        <authorList>
            <consortium name="EnsemblMetazoa"/>
        </authorList>
    </citation>
    <scope>IDENTIFICATION</scope>
</reference>
<feature type="region of interest" description="Disordered" evidence="3">
    <location>
        <begin position="443"/>
        <end position="481"/>
    </location>
</feature>
<dbReference type="PANTHER" id="PTHR22722">
    <property type="entry name" value="LOW-DENSITY LIPOPROTEIN RECEPTOR-RELATED PROTEIN 2-RELATED"/>
    <property type="match status" value="1"/>
</dbReference>
<feature type="transmembrane region" description="Helical" evidence="4">
    <location>
        <begin position="701"/>
        <end position="727"/>
    </location>
</feature>
<dbReference type="OMA" id="EFSMRVP"/>
<evidence type="ECO:0000256" key="1">
    <source>
        <dbReference type="ARBA" id="ARBA00023157"/>
    </source>
</evidence>
<feature type="region of interest" description="Disordered" evidence="3">
    <location>
        <begin position="359"/>
        <end position="386"/>
    </location>
</feature>
<keyword evidence="1" id="KW-1015">Disulfide bond</keyword>
<keyword evidence="4" id="KW-1133">Transmembrane helix</keyword>
<dbReference type="PANTHER" id="PTHR22722:SF5">
    <property type="entry name" value="LOW-DENSITY LIPOPROTEIN RECEPTOR-RELATED PROTEIN 1B"/>
    <property type="match status" value="1"/>
</dbReference>
<dbReference type="Gene3D" id="4.10.400.10">
    <property type="entry name" value="Low-density Lipoprotein Receptor"/>
    <property type="match status" value="1"/>
</dbReference>
<dbReference type="CDD" id="cd00112">
    <property type="entry name" value="LDLa"/>
    <property type="match status" value="1"/>
</dbReference>
<evidence type="ECO:0000313" key="6">
    <source>
        <dbReference type="Proteomes" id="UP000024404"/>
    </source>
</evidence>
<accession>A0A8R1U1R3</accession>
<keyword evidence="4" id="KW-0472">Membrane</keyword>
<feature type="region of interest" description="Disordered" evidence="3">
    <location>
        <begin position="851"/>
        <end position="900"/>
    </location>
</feature>
<reference evidence="6" key="1">
    <citation type="submission" date="2013-10" db="EMBL/GenBank/DDBJ databases">
        <title>Genome sequencing of Onchocerca volvulus.</title>
        <authorList>
            <person name="Cotton J."/>
            <person name="Tsai J."/>
            <person name="Stanley E."/>
            <person name="Tracey A."/>
            <person name="Holroyd N."/>
            <person name="Lustigman S."/>
            <person name="Berriman M."/>
        </authorList>
    </citation>
    <scope>NUCLEOTIDE SEQUENCE</scope>
</reference>
<keyword evidence="6" id="KW-1185">Reference proteome</keyword>
<dbReference type="AlphaFoldDB" id="A0A8R1U1R3"/>
<name>A0A8R1U1R3_ONCVO</name>
<dbReference type="PRINTS" id="PR00261">
    <property type="entry name" value="LDLRECEPTOR"/>
</dbReference>
<dbReference type="PROSITE" id="PS50068">
    <property type="entry name" value="LDLRA_2"/>
    <property type="match status" value="1"/>
</dbReference>
<feature type="compositionally biased region" description="Polar residues" evidence="3">
    <location>
        <begin position="469"/>
        <end position="481"/>
    </location>
</feature>
<evidence type="ECO:0000256" key="3">
    <source>
        <dbReference type="SAM" id="MobiDB-lite"/>
    </source>
</evidence>
<dbReference type="Proteomes" id="UP000024404">
    <property type="component" value="Unassembled WGS sequence"/>
</dbReference>
<organism evidence="5 6">
    <name type="scientific">Onchocerca volvulus</name>
    <dbReference type="NCBI Taxonomy" id="6282"/>
    <lineage>
        <taxon>Eukaryota</taxon>
        <taxon>Metazoa</taxon>
        <taxon>Ecdysozoa</taxon>
        <taxon>Nematoda</taxon>
        <taxon>Chromadorea</taxon>
        <taxon>Rhabditida</taxon>
        <taxon>Spirurina</taxon>
        <taxon>Spiruromorpha</taxon>
        <taxon>Filarioidea</taxon>
        <taxon>Onchocercidae</taxon>
        <taxon>Onchocerca</taxon>
    </lineage>
</organism>
<evidence type="ECO:0000256" key="4">
    <source>
        <dbReference type="SAM" id="Phobius"/>
    </source>
</evidence>
<proteinExistence type="predicted"/>
<dbReference type="EnsemblMetazoa" id="OVOC9724.1">
    <property type="protein sequence ID" value="OVOC9724.1"/>
    <property type="gene ID" value="WBGene00246533"/>
</dbReference>